<keyword evidence="5 8" id="KW-0812">Transmembrane</keyword>
<evidence type="ECO:0000313" key="10">
    <source>
        <dbReference type="Proteomes" id="UP001589894"/>
    </source>
</evidence>
<feature type="transmembrane region" description="Helical" evidence="8">
    <location>
        <begin position="241"/>
        <end position="264"/>
    </location>
</feature>
<evidence type="ECO:0000256" key="2">
    <source>
        <dbReference type="ARBA" id="ARBA00009773"/>
    </source>
</evidence>
<feature type="transmembrane region" description="Helical" evidence="8">
    <location>
        <begin position="71"/>
        <end position="97"/>
    </location>
</feature>
<dbReference type="Pfam" id="PF01594">
    <property type="entry name" value="AI-2E_transport"/>
    <property type="match status" value="1"/>
</dbReference>
<evidence type="ECO:0000313" key="9">
    <source>
        <dbReference type="EMBL" id="MFC0567115.1"/>
    </source>
</evidence>
<feature type="transmembrane region" description="Helical" evidence="8">
    <location>
        <begin position="271"/>
        <end position="290"/>
    </location>
</feature>
<keyword evidence="10" id="KW-1185">Reference proteome</keyword>
<name>A0ABV6P256_9ACTN</name>
<organism evidence="9 10">
    <name type="scientific">Plantactinospora siamensis</name>
    <dbReference type="NCBI Taxonomy" id="555372"/>
    <lineage>
        <taxon>Bacteria</taxon>
        <taxon>Bacillati</taxon>
        <taxon>Actinomycetota</taxon>
        <taxon>Actinomycetes</taxon>
        <taxon>Micromonosporales</taxon>
        <taxon>Micromonosporaceae</taxon>
        <taxon>Plantactinospora</taxon>
    </lineage>
</organism>
<proteinExistence type="inferred from homology"/>
<evidence type="ECO:0000256" key="4">
    <source>
        <dbReference type="ARBA" id="ARBA00022475"/>
    </source>
</evidence>
<comment type="caution">
    <text evidence="9">The sequence shown here is derived from an EMBL/GenBank/DDBJ whole genome shotgun (WGS) entry which is preliminary data.</text>
</comment>
<feature type="transmembrane region" description="Helical" evidence="8">
    <location>
        <begin position="158"/>
        <end position="191"/>
    </location>
</feature>
<sequence>MNGPGPASFDDRRVARRVLITIGLVLATVALLGFGWATRRVLVWILIAAFFAVALYPAVEWTQRRGVRHRSLATLLVFLTALLLFGALITLIVAPLVGEAGQLADRLPKLAEEARTGQGRIGDTLDRLHLRRYVQTHSAQIREYGGRFARPTVTVLKGALVTVAGMVTVVVLAYLMVLQAPRILAGVYGLVPDRHLPRLRRVGGACARTITGYLTGNLLISAICGALTFAVMAVMGVPYAGVLAVLVAVADLVPLVGATIGAVLAGGASLLHSPTAGIVVLVFFVVYQQLENHLLQPLIYSRIVRLSPLTVLIAVLIAADLAGIAGALLAIPAAAIGRILLTEACGRDRSV</sequence>
<comment type="subcellular location">
    <subcellularLocation>
        <location evidence="1">Cell membrane</location>
        <topology evidence="1">Multi-pass membrane protein</topology>
    </subcellularLocation>
</comment>
<keyword evidence="4" id="KW-1003">Cell membrane</keyword>
<dbReference type="PANTHER" id="PTHR21716:SF53">
    <property type="entry name" value="PERMEASE PERM-RELATED"/>
    <property type="match status" value="1"/>
</dbReference>
<dbReference type="Proteomes" id="UP001589894">
    <property type="component" value="Unassembled WGS sequence"/>
</dbReference>
<feature type="transmembrane region" description="Helical" evidence="8">
    <location>
        <begin position="310"/>
        <end position="331"/>
    </location>
</feature>
<evidence type="ECO:0000256" key="1">
    <source>
        <dbReference type="ARBA" id="ARBA00004651"/>
    </source>
</evidence>
<reference evidence="9 10" key="1">
    <citation type="submission" date="2024-09" db="EMBL/GenBank/DDBJ databases">
        <authorList>
            <person name="Sun Q."/>
            <person name="Mori K."/>
        </authorList>
    </citation>
    <scope>NUCLEOTIDE SEQUENCE [LARGE SCALE GENOMIC DNA]</scope>
    <source>
        <strain evidence="9 10">TBRC 2205</strain>
    </source>
</reference>
<evidence type="ECO:0000256" key="6">
    <source>
        <dbReference type="ARBA" id="ARBA00022989"/>
    </source>
</evidence>
<keyword evidence="6 8" id="KW-1133">Transmembrane helix</keyword>
<evidence type="ECO:0000256" key="5">
    <source>
        <dbReference type="ARBA" id="ARBA00022692"/>
    </source>
</evidence>
<accession>A0ABV6P256</accession>
<evidence type="ECO:0000256" key="7">
    <source>
        <dbReference type="ARBA" id="ARBA00023136"/>
    </source>
</evidence>
<gene>
    <name evidence="9" type="ORF">ACFFHU_23615</name>
</gene>
<keyword evidence="3" id="KW-0813">Transport</keyword>
<dbReference type="PANTHER" id="PTHR21716">
    <property type="entry name" value="TRANSMEMBRANE PROTEIN"/>
    <property type="match status" value="1"/>
</dbReference>
<feature type="transmembrane region" description="Helical" evidence="8">
    <location>
        <begin position="18"/>
        <end position="36"/>
    </location>
</feature>
<protein>
    <submittedName>
        <fullName evidence="9">AI-2E family transporter</fullName>
    </submittedName>
</protein>
<dbReference type="EMBL" id="JBHLUE010000019">
    <property type="protein sequence ID" value="MFC0567115.1"/>
    <property type="molecule type" value="Genomic_DNA"/>
</dbReference>
<feature type="transmembrane region" description="Helical" evidence="8">
    <location>
        <begin position="212"/>
        <end position="235"/>
    </location>
</feature>
<dbReference type="RefSeq" id="WP_377342342.1">
    <property type="nucleotide sequence ID" value="NZ_JBHLUE010000019.1"/>
</dbReference>
<comment type="similarity">
    <text evidence="2">Belongs to the autoinducer-2 exporter (AI-2E) (TC 2.A.86) family.</text>
</comment>
<keyword evidence="7 8" id="KW-0472">Membrane</keyword>
<feature type="transmembrane region" description="Helical" evidence="8">
    <location>
        <begin position="42"/>
        <end position="59"/>
    </location>
</feature>
<dbReference type="InterPro" id="IPR002549">
    <property type="entry name" value="AI-2E-like"/>
</dbReference>
<evidence type="ECO:0000256" key="8">
    <source>
        <dbReference type="SAM" id="Phobius"/>
    </source>
</evidence>
<evidence type="ECO:0000256" key="3">
    <source>
        <dbReference type="ARBA" id="ARBA00022448"/>
    </source>
</evidence>